<dbReference type="Pfam" id="PF12766">
    <property type="entry name" value="Pyridox_oxase_2"/>
    <property type="match status" value="1"/>
</dbReference>
<accession>A0A369QAY4</accession>
<name>A0A369QAY4_9SPHN</name>
<dbReference type="RefSeq" id="WP_115366562.1">
    <property type="nucleotide sequence ID" value="NZ_QBKA01000002.1"/>
</dbReference>
<organism evidence="2 3">
    <name type="scientific">Alteripontixanthobacter maritimus</name>
    <dbReference type="NCBI Taxonomy" id="2161824"/>
    <lineage>
        <taxon>Bacteria</taxon>
        <taxon>Pseudomonadati</taxon>
        <taxon>Pseudomonadota</taxon>
        <taxon>Alphaproteobacteria</taxon>
        <taxon>Sphingomonadales</taxon>
        <taxon>Erythrobacteraceae</taxon>
        <taxon>Alteripontixanthobacter</taxon>
    </lineage>
</organism>
<proteinExistence type="predicted"/>
<dbReference type="EMBL" id="QBKA01000002">
    <property type="protein sequence ID" value="RDC60387.1"/>
    <property type="molecule type" value="Genomic_DNA"/>
</dbReference>
<evidence type="ECO:0000259" key="1">
    <source>
        <dbReference type="Pfam" id="PF12766"/>
    </source>
</evidence>
<reference evidence="2 3" key="1">
    <citation type="submission" date="2018-04" db="EMBL/GenBank/DDBJ databases">
        <title>Altererythrobacter sp. HME9302 genome sequencing and assembly.</title>
        <authorList>
            <person name="Kang H."/>
            <person name="Kim H."/>
            <person name="Joh K."/>
        </authorList>
    </citation>
    <scope>NUCLEOTIDE SEQUENCE [LARGE SCALE GENOMIC DNA]</scope>
    <source>
        <strain evidence="2 3">HME9302</strain>
    </source>
</reference>
<dbReference type="AlphaFoldDB" id="A0A369QAY4"/>
<dbReference type="Gene3D" id="2.30.110.10">
    <property type="entry name" value="Electron Transport, Fmn-binding Protein, Chain A"/>
    <property type="match status" value="1"/>
</dbReference>
<evidence type="ECO:0000313" key="3">
    <source>
        <dbReference type="Proteomes" id="UP000253727"/>
    </source>
</evidence>
<dbReference type="OrthoDB" id="5120525at2"/>
<dbReference type="InterPro" id="IPR024624">
    <property type="entry name" value="Pyridox_Oxase_Alr4036_FMN-bd"/>
</dbReference>
<comment type="caution">
    <text evidence="2">The sequence shown here is derived from an EMBL/GenBank/DDBJ whole genome shotgun (WGS) entry which is preliminary data.</text>
</comment>
<protein>
    <submittedName>
        <fullName evidence="2">3-hydroxyisobutyrate dehydrogenase</fullName>
        <ecNumber evidence="2">1.1.1.31</ecNumber>
    </submittedName>
</protein>
<dbReference type="SUPFAM" id="SSF50475">
    <property type="entry name" value="FMN-binding split barrel"/>
    <property type="match status" value="1"/>
</dbReference>
<gene>
    <name evidence="2" type="ORF">HME9302_01594</name>
</gene>
<evidence type="ECO:0000313" key="2">
    <source>
        <dbReference type="EMBL" id="RDC60387.1"/>
    </source>
</evidence>
<feature type="domain" description="Pyridoxamine 5'-phosphate oxidase Alr4036 family FMN-binding" evidence="1">
    <location>
        <begin position="37"/>
        <end position="95"/>
    </location>
</feature>
<dbReference type="Proteomes" id="UP000253727">
    <property type="component" value="Unassembled WGS sequence"/>
</dbReference>
<sequence length="192" mass="20991">MIETLDDIRADIASRLADAAANRRNPLHTPIVATSDTDARVMVVRAFDAGSWTLRFHTDVRSPKVVVIESNPAVGIVGYDRGEKLQLRLRGTASIERSTPLVDSAWANSDNFARRCYLGEGPGAVSDVPTSGLPKRFEGVEPTDEELLPARTNFAILLVRIERADWFSLAHTGHRRAVFDLADGGGGRWVSP</sequence>
<dbReference type="GO" id="GO:0008442">
    <property type="term" value="F:3-hydroxyisobutyrate dehydrogenase activity"/>
    <property type="evidence" value="ECO:0007669"/>
    <property type="project" value="UniProtKB-EC"/>
</dbReference>
<dbReference type="EC" id="1.1.1.31" evidence="2"/>
<keyword evidence="2" id="KW-0560">Oxidoreductase</keyword>
<dbReference type="GO" id="GO:0010181">
    <property type="term" value="F:FMN binding"/>
    <property type="evidence" value="ECO:0007669"/>
    <property type="project" value="InterPro"/>
</dbReference>
<keyword evidence="3" id="KW-1185">Reference proteome</keyword>
<dbReference type="InterPro" id="IPR012349">
    <property type="entry name" value="Split_barrel_FMN-bd"/>
</dbReference>